<evidence type="ECO:0000256" key="10">
    <source>
        <dbReference type="ARBA" id="ARBA00022989"/>
    </source>
</evidence>
<dbReference type="InterPro" id="IPR024171">
    <property type="entry name" value="SRK-like_kinase"/>
</dbReference>
<dbReference type="InterPro" id="IPR008271">
    <property type="entry name" value="Ser/Thr_kinase_AS"/>
</dbReference>
<dbReference type="SUPFAM" id="SSF56112">
    <property type="entry name" value="Protein kinase-like (PK-like)"/>
    <property type="match status" value="1"/>
</dbReference>
<dbReference type="Gene3D" id="3.30.200.20">
    <property type="entry name" value="Phosphorylase Kinase, domain 1"/>
    <property type="match status" value="1"/>
</dbReference>
<dbReference type="EMBL" id="CM029042">
    <property type="protein sequence ID" value="KAG2615339.1"/>
    <property type="molecule type" value="Genomic_DNA"/>
</dbReference>
<dbReference type="PROSITE" id="PS50927">
    <property type="entry name" value="BULB_LECTIN"/>
    <property type="match status" value="1"/>
</dbReference>
<keyword evidence="8 17" id="KW-0418">Kinase</keyword>
<evidence type="ECO:0000256" key="2">
    <source>
        <dbReference type="ARBA" id="ARBA00022527"/>
    </source>
</evidence>
<evidence type="ECO:0000256" key="6">
    <source>
        <dbReference type="ARBA" id="ARBA00022729"/>
    </source>
</evidence>
<evidence type="ECO:0000256" key="19">
    <source>
        <dbReference type="SAM" id="SignalP"/>
    </source>
</evidence>
<accession>A0A8T0U4Z0</accession>
<dbReference type="Pfam" id="PF00954">
    <property type="entry name" value="S_locus_glycop"/>
    <property type="match status" value="1"/>
</dbReference>
<dbReference type="PIRSF" id="PIRSF000641">
    <property type="entry name" value="SRK"/>
    <property type="match status" value="1"/>
</dbReference>
<evidence type="ECO:0000256" key="14">
    <source>
        <dbReference type="ARBA" id="ARBA00023180"/>
    </source>
</evidence>
<dbReference type="GO" id="GO:0005524">
    <property type="term" value="F:ATP binding"/>
    <property type="evidence" value="ECO:0007669"/>
    <property type="project" value="UniProtKB-KW"/>
</dbReference>
<dbReference type="GO" id="GO:0051707">
    <property type="term" value="P:response to other organism"/>
    <property type="evidence" value="ECO:0007669"/>
    <property type="project" value="UniProtKB-ARBA"/>
</dbReference>
<keyword evidence="6 19" id="KW-0732">Signal</keyword>
<sequence>MPYLHIFIALLLSLTIPTISATRDTISAGQALTIGDKLVSKNRRYALGFFEVDSNWYLGIWFNRVPKFTQAWVANRDDPIENPTSLQLIISHDDNLVITHRSTDCIIWSTQTKITRNNSTALLLNIGNFILRNASNSSDILWQSFDYPTDTYFPGSKLGWDKITGQNRRLISRKNSISPATGFYCEELDPSGVNQFILTPLDSFEPYWTRGVWNGKYFSSIPEMSENNANNSFVDNAKEKYYMSGTAGEETAVTHHYLDVSGQYKTFIWLEGSQDWVPIYAQPKAQCDVYAACGPFTICNDEALPHCTCMQGFNIRSPEDWMLDDRTGGCLRNTPIDCITNGSSSSSTDKFYSMTCVSLPQTAQKLEAAKSASDFAQACLDNCSCTAYSFSSSRCSIWHTELLNLRKRQCSSEAPNSNGETIYIRLASKDMQSLEKQRSWLLIVVATGTIVAALGLFASILLLVIWRNKIKNSSHIPNSAQYSNGIVAFRYIDLQRATKNFSEKLGGGGFGSVFKGFLDAHQGEKQFRAEVSTIGIIQQINLVKSIGFCCEDAKRLLVYEHMPNGSLDIHLFQSHTTVLRWTTRYQIALGVARGLAYLHEKCRDCIIHCDIKPENILLSESFVPKIALGWPRTIGYLASEWISGVAITPKVDVYAYGMVLLEIVSGKRNSCISCSCGTNHDVYYPVHVARCNTRILHGDVRSLLDTRLCGDANLKEAEIVCKIACWCIQDDEFDRPTMNKVVQILEGLLEINIPPMPRLLQTVAGSSRYSTCC</sequence>
<dbReference type="GO" id="GO:0004674">
    <property type="term" value="F:protein serine/threonine kinase activity"/>
    <property type="evidence" value="ECO:0007669"/>
    <property type="project" value="UniProtKB-KW"/>
</dbReference>
<name>A0A8T0U4Z0_PANVG</name>
<dbReference type="GO" id="GO:0048544">
    <property type="term" value="P:recognition of pollen"/>
    <property type="evidence" value="ECO:0007669"/>
    <property type="project" value="InterPro"/>
</dbReference>
<dbReference type="InterPro" id="IPR000719">
    <property type="entry name" value="Prot_kinase_dom"/>
</dbReference>
<keyword evidence="24" id="KW-1185">Reference proteome</keyword>
<evidence type="ECO:0000256" key="16">
    <source>
        <dbReference type="ARBA" id="ARBA00048679"/>
    </source>
</evidence>
<keyword evidence="5 18" id="KW-0812">Transmembrane</keyword>
<evidence type="ECO:0000256" key="7">
    <source>
        <dbReference type="ARBA" id="ARBA00022741"/>
    </source>
</evidence>
<dbReference type="PROSITE" id="PS00108">
    <property type="entry name" value="PROTEIN_KINASE_ST"/>
    <property type="match status" value="1"/>
</dbReference>
<evidence type="ECO:0000256" key="12">
    <source>
        <dbReference type="ARBA" id="ARBA00023157"/>
    </source>
</evidence>
<dbReference type="Pfam" id="PF08276">
    <property type="entry name" value="PAN_2"/>
    <property type="match status" value="1"/>
</dbReference>
<dbReference type="PROSITE" id="PS50011">
    <property type="entry name" value="PROTEIN_KINASE_DOM"/>
    <property type="match status" value="1"/>
</dbReference>
<dbReference type="Pfam" id="PF07714">
    <property type="entry name" value="PK_Tyr_Ser-Thr"/>
    <property type="match status" value="1"/>
</dbReference>
<evidence type="ECO:0000313" key="23">
    <source>
        <dbReference type="EMBL" id="KAG2615339.1"/>
    </source>
</evidence>
<comment type="subcellular location">
    <subcellularLocation>
        <location evidence="1">Membrane</location>
        <topology evidence="1">Single-pass type I membrane protein</topology>
    </subcellularLocation>
</comment>
<evidence type="ECO:0000256" key="5">
    <source>
        <dbReference type="ARBA" id="ARBA00022692"/>
    </source>
</evidence>
<dbReference type="GO" id="GO:0016020">
    <property type="term" value="C:membrane"/>
    <property type="evidence" value="ECO:0007669"/>
    <property type="project" value="UniProtKB-SubCell"/>
</dbReference>
<evidence type="ECO:0000313" key="24">
    <source>
        <dbReference type="Proteomes" id="UP000823388"/>
    </source>
</evidence>
<keyword evidence="10 18" id="KW-1133">Transmembrane helix</keyword>
<evidence type="ECO:0000259" key="21">
    <source>
        <dbReference type="PROSITE" id="PS50927"/>
    </source>
</evidence>
<keyword evidence="7 17" id="KW-0547">Nucleotide-binding</keyword>
<dbReference type="AlphaFoldDB" id="A0A8T0U4Z0"/>
<gene>
    <name evidence="23" type="ORF">PVAP13_3NG063100</name>
</gene>
<dbReference type="InterPro" id="IPR003609">
    <property type="entry name" value="Pan_app"/>
</dbReference>
<evidence type="ECO:0000256" key="15">
    <source>
        <dbReference type="ARBA" id="ARBA00047899"/>
    </source>
</evidence>
<dbReference type="EC" id="2.7.11.1" evidence="17"/>
<feature type="chain" id="PRO_5035736844" description="Receptor-like serine/threonine-protein kinase" evidence="19">
    <location>
        <begin position="22"/>
        <end position="773"/>
    </location>
</feature>
<dbReference type="FunFam" id="2.90.10.10:FF:000002">
    <property type="entry name" value="Serine/threonine-protein kinase"/>
    <property type="match status" value="1"/>
</dbReference>
<evidence type="ECO:0000256" key="8">
    <source>
        <dbReference type="ARBA" id="ARBA00022777"/>
    </source>
</evidence>
<dbReference type="FunFam" id="1.10.510.10:FF:001023">
    <property type="entry name" value="Os07g0541700 protein"/>
    <property type="match status" value="1"/>
</dbReference>
<feature type="domain" description="Bulb-type lectin" evidence="21">
    <location>
        <begin position="23"/>
        <end position="144"/>
    </location>
</feature>
<dbReference type="InterPro" id="IPR011009">
    <property type="entry name" value="Kinase-like_dom_sf"/>
</dbReference>
<feature type="transmembrane region" description="Helical" evidence="18">
    <location>
        <begin position="440"/>
        <end position="466"/>
    </location>
</feature>
<dbReference type="PANTHER" id="PTHR47974">
    <property type="entry name" value="OS07G0415500 PROTEIN"/>
    <property type="match status" value="1"/>
</dbReference>
<dbReference type="Gene3D" id="1.10.510.10">
    <property type="entry name" value="Transferase(Phosphotransferase) domain 1"/>
    <property type="match status" value="1"/>
</dbReference>
<keyword evidence="13" id="KW-0675">Receptor</keyword>
<dbReference type="CDD" id="cd01098">
    <property type="entry name" value="PAN_AP_plant"/>
    <property type="match status" value="1"/>
</dbReference>
<evidence type="ECO:0000259" key="20">
    <source>
        <dbReference type="PROSITE" id="PS50011"/>
    </source>
</evidence>
<keyword evidence="4 17" id="KW-0808">Transferase</keyword>
<feature type="domain" description="Apple" evidence="22">
    <location>
        <begin position="338"/>
        <end position="427"/>
    </location>
</feature>
<keyword evidence="2 17" id="KW-0723">Serine/threonine-protein kinase</keyword>
<evidence type="ECO:0000256" key="3">
    <source>
        <dbReference type="ARBA" id="ARBA00022536"/>
    </source>
</evidence>
<evidence type="ECO:0000256" key="4">
    <source>
        <dbReference type="ARBA" id="ARBA00022679"/>
    </source>
</evidence>
<protein>
    <recommendedName>
        <fullName evidence="17">Receptor-like serine/threonine-protein kinase</fullName>
        <ecNumber evidence="17">2.7.11.1</ecNumber>
    </recommendedName>
</protein>
<keyword evidence="12" id="KW-1015">Disulfide bond</keyword>
<dbReference type="PANTHER" id="PTHR47974:SF19">
    <property type="entry name" value="RECEPTOR-LIKE SERINE_THREONINE-PROTEIN KINASE"/>
    <property type="match status" value="1"/>
</dbReference>
<feature type="signal peptide" evidence="19">
    <location>
        <begin position="1"/>
        <end position="21"/>
    </location>
</feature>
<evidence type="ECO:0000259" key="22">
    <source>
        <dbReference type="PROSITE" id="PS50948"/>
    </source>
</evidence>
<dbReference type="SMART" id="SM00220">
    <property type="entry name" value="S_TKc"/>
    <property type="match status" value="1"/>
</dbReference>
<dbReference type="InterPro" id="IPR001245">
    <property type="entry name" value="Ser-Thr/Tyr_kinase_cat_dom"/>
</dbReference>
<evidence type="ECO:0000256" key="11">
    <source>
        <dbReference type="ARBA" id="ARBA00023136"/>
    </source>
</evidence>
<keyword evidence="3" id="KW-0245">EGF-like domain</keyword>
<evidence type="ECO:0000256" key="17">
    <source>
        <dbReference type="PIRNR" id="PIRNR000641"/>
    </source>
</evidence>
<comment type="similarity">
    <text evidence="17">Belongs to the protein kinase superfamily. Ser/Thr protein kinase family.</text>
</comment>
<proteinExistence type="inferred from homology"/>
<dbReference type="SMART" id="SM00108">
    <property type="entry name" value="B_lectin"/>
    <property type="match status" value="1"/>
</dbReference>
<evidence type="ECO:0000256" key="1">
    <source>
        <dbReference type="ARBA" id="ARBA00004479"/>
    </source>
</evidence>
<dbReference type="InterPro" id="IPR000858">
    <property type="entry name" value="S_locus_glycoprot_dom"/>
</dbReference>
<keyword evidence="11 18" id="KW-0472">Membrane</keyword>
<dbReference type="PROSITE" id="PS50948">
    <property type="entry name" value="PAN"/>
    <property type="match status" value="1"/>
</dbReference>
<dbReference type="CDD" id="cd00028">
    <property type="entry name" value="B_lectin"/>
    <property type="match status" value="1"/>
</dbReference>
<dbReference type="Proteomes" id="UP000823388">
    <property type="component" value="Chromosome 3N"/>
</dbReference>
<dbReference type="SUPFAM" id="SSF51110">
    <property type="entry name" value="alpha-D-mannose-specific plant lectins"/>
    <property type="match status" value="1"/>
</dbReference>
<evidence type="ECO:0000256" key="9">
    <source>
        <dbReference type="ARBA" id="ARBA00022840"/>
    </source>
</evidence>
<dbReference type="Gene3D" id="2.90.10.10">
    <property type="entry name" value="Bulb-type lectin domain"/>
    <property type="match status" value="1"/>
</dbReference>
<reference evidence="23" key="1">
    <citation type="submission" date="2020-05" db="EMBL/GenBank/DDBJ databases">
        <title>WGS assembly of Panicum virgatum.</title>
        <authorList>
            <person name="Lovell J.T."/>
            <person name="Jenkins J."/>
            <person name="Shu S."/>
            <person name="Juenger T.E."/>
            <person name="Schmutz J."/>
        </authorList>
    </citation>
    <scope>NUCLEOTIDE SEQUENCE</scope>
    <source>
        <strain evidence="23">AP13</strain>
    </source>
</reference>
<comment type="catalytic activity">
    <reaction evidence="15 17">
        <text>L-threonyl-[protein] + ATP = O-phospho-L-threonyl-[protein] + ADP + H(+)</text>
        <dbReference type="Rhea" id="RHEA:46608"/>
        <dbReference type="Rhea" id="RHEA-COMP:11060"/>
        <dbReference type="Rhea" id="RHEA-COMP:11605"/>
        <dbReference type="ChEBI" id="CHEBI:15378"/>
        <dbReference type="ChEBI" id="CHEBI:30013"/>
        <dbReference type="ChEBI" id="CHEBI:30616"/>
        <dbReference type="ChEBI" id="CHEBI:61977"/>
        <dbReference type="ChEBI" id="CHEBI:456216"/>
        <dbReference type="EC" id="2.7.11.1"/>
    </reaction>
</comment>
<comment type="catalytic activity">
    <reaction evidence="16 17">
        <text>L-seryl-[protein] + ATP = O-phospho-L-seryl-[protein] + ADP + H(+)</text>
        <dbReference type="Rhea" id="RHEA:17989"/>
        <dbReference type="Rhea" id="RHEA-COMP:9863"/>
        <dbReference type="Rhea" id="RHEA-COMP:11604"/>
        <dbReference type="ChEBI" id="CHEBI:15378"/>
        <dbReference type="ChEBI" id="CHEBI:29999"/>
        <dbReference type="ChEBI" id="CHEBI:30616"/>
        <dbReference type="ChEBI" id="CHEBI:83421"/>
        <dbReference type="ChEBI" id="CHEBI:456216"/>
        <dbReference type="EC" id="2.7.11.1"/>
    </reaction>
</comment>
<evidence type="ECO:0000256" key="18">
    <source>
        <dbReference type="SAM" id="Phobius"/>
    </source>
</evidence>
<organism evidence="23 24">
    <name type="scientific">Panicum virgatum</name>
    <name type="common">Blackwell switchgrass</name>
    <dbReference type="NCBI Taxonomy" id="38727"/>
    <lineage>
        <taxon>Eukaryota</taxon>
        <taxon>Viridiplantae</taxon>
        <taxon>Streptophyta</taxon>
        <taxon>Embryophyta</taxon>
        <taxon>Tracheophyta</taxon>
        <taxon>Spermatophyta</taxon>
        <taxon>Magnoliopsida</taxon>
        <taxon>Liliopsida</taxon>
        <taxon>Poales</taxon>
        <taxon>Poaceae</taxon>
        <taxon>PACMAD clade</taxon>
        <taxon>Panicoideae</taxon>
        <taxon>Panicodae</taxon>
        <taxon>Paniceae</taxon>
        <taxon>Panicinae</taxon>
        <taxon>Panicum</taxon>
        <taxon>Panicum sect. Hiantes</taxon>
    </lineage>
</organism>
<feature type="domain" description="Protein kinase" evidence="20">
    <location>
        <begin position="499"/>
        <end position="749"/>
    </location>
</feature>
<comment type="caution">
    <text evidence="23">The sequence shown here is derived from an EMBL/GenBank/DDBJ whole genome shotgun (WGS) entry which is preliminary data.</text>
</comment>
<evidence type="ECO:0000256" key="13">
    <source>
        <dbReference type="ARBA" id="ARBA00023170"/>
    </source>
</evidence>
<dbReference type="InterPro" id="IPR001480">
    <property type="entry name" value="Bulb-type_lectin_dom"/>
</dbReference>
<keyword evidence="9 17" id="KW-0067">ATP-binding</keyword>
<dbReference type="InterPro" id="IPR036426">
    <property type="entry name" value="Bulb-type_lectin_dom_sf"/>
</dbReference>
<dbReference type="Pfam" id="PF01453">
    <property type="entry name" value="B_lectin"/>
    <property type="match status" value="1"/>
</dbReference>
<keyword evidence="14" id="KW-0325">Glycoprotein</keyword>